<accession>A0ABT5MNK9</accession>
<sequence>MIKISQTIDADLLIVGAGIAGLSAAVEAKNQGLNPFLITKSTIGSGASYFPLKATLGIQVTGDKTDHSHFREDIENIGKGKINPRVVQAYIEDSPKAIELLNQIGFKPWKRNDNRPACFAKYPRPIYLIKDWRESAIRAKNILTEQAIPHYGDATLLHIVVENNQVQGAVFSLNQTNGTSGQISYIFCKTNHIILAAGGIAGLYKDNLYPSDVIGSLHAVAEQAGATLVNLAFIQFIPAFVEPKYKVLFGEHTLKYVTEITDSQGNNLFPHLTQTQFNAMMLERSHYAPFSLDFKCVEFDLVMMKHFLENPTEKGIYLRYSPALYKDNEEFYRVYLDWLKREIGINLLKDKIAIKPFAHSCNGGIQIDEWGESSVKGLFAVGEIAHCIEGANRLGGNSVGGGLVFAKRAVTQIESRLSNNLQKNSEISPLTMAEEALNRLANPNADLNLSASEVLSTIREKMALYANVYRTKANLNHLLNALKDLEQRFDPIYHAQYQGIEIYNALKTAQLLIKHMLNEKSLGAHYLVDEN</sequence>
<dbReference type="Gene3D" id="3.90.700.10">
    <property type="entry name" value="Succinate dehydrogenase/fumarate reductase flavoprotein, catalytic domain"/>
    <property type="match status" value="1"/>
</dbReference>
<dbReference type="InterPro" id="IPR027477">
    <property type="entry name" value="Succ_DH/fumarate_Rdtase_cat_sf"/>
</dbReference>
<dbReference type="InterPro" id="IPR036188">
    <property type="entry name" value="FAD/NAD-bd_sf"/>
</dbReference>
<dbReference type="Gene3D" id="1.20.58.100">
    <property type="entry name" value="Fumarate reductase/succinate dehydrogenase flavoprotein-like, C-terminal domain"/>
    <property type="match status" value="1"/>
</dbReference>
<evidence type="ECO:0000256" key="4">
    <source>
        <dbReference type="ARBA" id="ARBA00012173"/>
    </source>
</evidence>
<comment type="similarity">
    <text evidence="3">Belongs to the FAD-dependent oxidoreductase 2 family. NadB subfamily.</text>
</comment>
<dbReference type="PRINTS" id="PR00411">
    <property type="entry name" value="PNDRDTASEI"/>
</dbReference>
<evidence type="ECO:0000313" key="12">
    <source>
        <dbReference type="Proteomes" id="UP001221909"/>
    </source>
</evidence>
<keyword evidence="12" id="KW-1185">Reference proteome</keyword>
<dbReference type="Proteomes" id="UP001221909">
    <property type="component" value="Unassembled WGS sequence"/>
</dbReference>
<dbReference type="PRINTS" id="PR00368">
    <property type="entry name" value="FADPNR"/>
</dbReference>
<evidence type="ECO:0000256" key="9">
    <source>
        <dbReference type="ARBA" id="ARBA00048305"/>
    </source>
</evidence>
<dbReference type="InterPro" id="IPR005288">
    <property type="entry name" value="NadB"/>
</dbReference>
<organism evidence="11 12">
    <name type="scientific">Mannheimia cairinae</name>
    <dbReference type="NCBI Taxonomy" id="3025936"/>
    <lineage>
        <taxon>Bacteria</taxon>
        <taxon>Pseudomonadati</taxon>
        <taxon>Pseudomonadota</taxon>
        <taxon>Gammaproteobacteria</taxon>
        <taxon>Pasteurellales</taxon>
        <taxon>Pasteurellaceae</taxon>
        <taxon>Mannheimia</taxon>
    </lineage>
</organism>
<keyword evidence="8" id="KW-0560">Oxidoreductase</keyword>
<dbReference type="SUPFAM" id="SSF51905">
    <property type="entry name" value="FAD/NAD(P)-binding domain"/>
    <property type="match status" value="1"/>
</dbReference>
<evidence type="ECO:0000313" key="11">
    <source>
        <dbReference type="EMBL" id="MDD0823166.1"/>
    </source>
</evidence>
<proteinExistence type="inferred from homology"/>
<name>A0ABT5MNK9_9PAST</name>
<feature type="domain" description="FAD-dependent oxidoreductase 2 FAD-binding" evidence="10">
    <location>
        <begin position="11"/>
        <end position="399"/>
    </location>
</feature>
<evidence type="ECO:0000256" key="2">
    <source>
        <dbReference type="ARBA" id="ARBA00004950"/>
    </source>
</evidence>
<keyword evidence="7" id="KW-0274">FAD</keyword>
<comment type="caution">
    <text evidence="11">The sequence shown here is derived from an EMBL/GenBank/DDBJ whole genome shotgun (WGS) entry which is preliminary data.</text>
</comment>
<reference evidence="11 12" key="1">
    <citation type="submission" date="2023-02" db="EMBL/GenBank/DDBJ databases">
        <title>Mannheimia cairiniae sp. nov., a novel species of Mannheimia obtained from moscovy ducks (Cairina moschata) and reclassification of Mannheimia ovis as heterotypic synonym of Mannheimia pernigra.</title>
        <authorList>
            <person name="Christensen H."/>
        </authorList>
    </citation>
    <scope>NUCLEOTIDE SEQUENCE [LARGE SCALE GENOMIC DNA]</scope>
    <source>
        <strain evidence="11 12">AT1</strain>
    </source>
</reference>
<evidence type="ECO:0000256" key="3">
    <source>
        <dbReference type="ARBA" id="ARBA00008562"/>
    </source>
</evidence>
<dbReference type="Pfam" id="PF00890">
    <property type="entry name" value="FAD_binding_2"/>
    <property type="match status" value="1"/>
</dbReference>
<dbReference type="EC" id="1.4.3.16" evidence="4"/>
<evidence type="ECO:0000259" key="10">
    <source>
        <dbReference type="Pfam" id="PF00890"/>
    </source>
</evidence>
<dbReference type="PANTHER" id="PTHR42716:SF2">
    <property type="entry name" value="L-ASPARTATE OXIDASE, CHLOROPLASTIC"/>
    <property type="match status" value="1"/>
</dbReference>
<dbReference type="SUPFAM" id="SSF46977">
    <property type="entry name" value="Succinate dehydrogenase/fumarate reductase flavoprotein C-terminal domain"/>
    <property type="match status" value="1"/>
</dbReference>
<dbReference type="EMBL" id="JAQSJE010000001">
    <property type="protein sequence ID" value="MDD0823166.1"/>
    <property type="molecule type" value="Genomic_DNA"/>
</dbReference>
<evidence type="ECO:0000256" key="1">
    <source>
        <dbReference type="ARBA" id="ARBA00001974"/>
    </source>
</evidence>
<comment type="cofactor">
    <cofactor evidence="1">
        <name>FAD</name>
        <dbReference type="ChEBI" id="CHEBI:57692"/>
    </cofactor>
</comment>
<gene>
    <name evidence="11" type="ORF">PTQ27_01580</name>
</gene>
<comment type="catalytic activity">
    <reaction evidence="9">
        <text>L-aspartate + O2 = iminosuccinate + H2O2</text>
        <dbReference type="Rhea" id="RHEA:25876"/>
        <dbReference type="ChEBI" id="CHEBI:15379"/>
        <dbReference type="ChEBI" id="CHEBI:16240"/>
        <dbReference type="ChEBI" id="CHEBI:29991"/>
        <dbReference type="ChEBI" id="CHEBI:77875"/>
        <dbReference type="EC" id="1.4.3.16"/>
    </reaction>
    <physiologicalReaction direction="left-to-right" evidence="9">
        <dbReference type="Rhea" id="RHEA:25877"/>
    </physiologicalReaction>
</comment>
<evidence type="ECO:0000256" key="7">
    <source>
        <dbReference type="ARBA" id="ARBA00022827"/>
    </source>
</evidence>
<keyword evidence="5" id="KW-0285">Flavoprotein</keyword>
<evidence type="ECO:0000256" key="5">
    <source>
        <dbReference type="ARBA" id="ARBA00022630"/>
    </source>
</evidence>
<dbReference type="InterPro" id="IPR037099">
    <property type="entry name" value="Fum_R/Succ_DH_flav-like_C_sf"/>
</dbReference>
<comment type="pathway">
    <text evidence="2">Cofactor biosynthesis; NAD(+) biosynthesis; iminoaspartate from L-aspartate (oxidase route): step 1/1.</text>
</comment>
<dbReference type="RefSeq" id="WP_273748356.1">
    <property type="nucleotide sequence ID" value="NZ_JAQSJE010000001.1"/>
</dbReference>
<evidence type="ECO:0000256" key="8">
    <source>
        <dbReference type="ARBA" id="ARBA00023002"/>
    </source>
</evidence>
<keyword evidence="6" id="KW-0662">Pyridine nucleotide biosynthesis</keyword>
<dbReference type="InterPro" id="IPR003953">
    <property type="entry name" value="FAD-dep_OxRdtase_2_FAD-bd"/>
</dbReference>
<dbReference type="Gene3D" id="3.50.50.60">
    <property type="entry name" value="FAD/NAD(P)-binding domain"/>
    <property type="match status" value="1"/>
</dbReference>
<dbReference type="PANTHER" id="PTHR42716">
    <property type="entry name" value="L-ASPARTATE OXIDASE"/>
    <property type="match status" value="1"/>
</dbReference>
<evidence type="ECO:0000256" key="6">
    <source>
        <dbReference type="ARBA" id="ARBA00022642"/>
    </source>
</evidence>
<protein>
    <recommendedName>
        <fullName evidence="4">L-aspartate oxidase</fullName>
        <ecNumber evidence="4">1.4.3.16</ecNumber>
    </recommendedName>
</protein>